<keyword evidence="1" id="KW-0347">Helicase</keyword>
<keyword evidence="1" id="KW-0547">Nucleotide-binding</keyword>
<sequence length="840" mass="93322">MASDSDFPNFNNGPSSPDDSIDNTFSSPADNSRVRRGRGGGRRRRSSTPAAYATPLASQSRFATPSDTPTTTPSRSHRRSNGRRPTTSPSSTDDIPVSSSEAGDDMDEATPTFVWGTNISVQDVKSAIQMFLKHFREKEVLLSGSETEIYKEGKYMRAINRVLEVEGECIDVDAHDVFDYDSDLYSKMVRYPLEVLAIFDIVLMDIVSLINPLFEKHVQVRIYNLKSSTSMRNLNPSDIEKMVSLKGMIIRCSSIIPEIREAIFSCLVCGYYSDPIVVDRGRINEPTTCLKQECLAKNSMTLVHNRCRFADKQIVRLQETPDQIPDGGTPNTVNLLMHDKLVDAGKPGDRVEVTGIYRAMSVRVGPAQRTVKSLFKTYIDCLHIKKTDKSRMLVDDAMGVDSGPPRIDEEIQFDEAKIEQLKELSKQPDIYETLTRSLAPNIWELDDVKKGLLCQLFGGNALKLPSGASFRGDINILLVGDPGTSKSQLLQYIHKLSPRGIYTSGRGSSAVGLTAYVSKDPETGETVLESGALVLSDRGICCIDEFDKMSENARSMLHEVMEQQTVSIAKAGIIASLNARTSVLACANPSGSRYNPRLSVIDNIHLPPTLLSRFDLIYLILDKADEQTDRRLAKHIVALHFENPESAEQGMVDLAILTAYMSYARKHIHPQLSDEAAEELTRGYVEMRRRGNFPGSSKKVITATPRQIESLIRLSEALARIRFSEWVEKHDVIEAFRLLEVAMQQSATDHSTGTIDMDLITTGVSASERMRRDNLVSATRNIIMEKMQLGGSSMRTLELLEELKKLSPGSELHLHDLRNALATLASEGFVVVHGDTVKRL</sequence>
<keyword evidence="1" id="KW-0067">ATP-binding</keyword>
<name>A0ACC1XZC6_MELAZ</name>
<proteinExistence type="predicted"/>
<accession>A0ACC1XZC6</accession>
<evidence type="ECO:0000313" key="2">
    <source>
        <dbReference type="Proteomes" id="UP001164539"/>
    </source>
</evidence>
<keyword evidence="2" id="KW-1185">Reference proteome</keyword>
<reference evidence="1 2" key="1">
    <citation type="journal article" date="2023" name="Science">
        <title>Complex scaffold remodeling in plant triterpene biosynthesis.</title>
        <authorList>
            <person name="De La Pena R."/>
            <person name="Hodgson H."/>
            <person name="Liu J.C."/>
            <person name="Stephenson M.J."/>
            <person name="Martin A.C."/>
            <person name="Owen C."/>
            <person name="Harkess A."/>
            <person name="Leebens-Mack J."/>
            <person name="Jimenez L.E."/>
            <person name="Osbourn A."/>
            <person name="Sattely E.S."/>
        </authorList>
    </citation>
    <scope>NUCLEOTIDE SEQUENCE [LARGE SCALE GENOMIC DNA]</scope>
    <source>
        <strain evidence="2">cv. JPN11</strain>
        <tissue evidence="1">Leaf</tissue>
    </source>
</reference>
<dbReference type="EMBL" id="CM051399">
    <property type="protein sequence ID" value="KAJ4716585.1"/>
    <property type="molecule type" value="Genomic_DNA"/>
</dbReference>
<comment type="caution">
    <text evidence="1">The sequence shown here is derived from an EMBL/GenBank/DDBJ whole genome shotgun (WGS) entry which is preliminary data.</text>
</comment>
<keyword evidence="1" id="KW-0378">Hydrolase</keyword>
<gene>
    <name evidence="1" type="ORF">OWV82_011581</name>
</gene>
<evidence type="ECO:0000313" key="1">
    <source>
        <dbReference type="EMBL" id="KAJ4716585.1"/>
    </source>
</evidence>
<dbReference type="Proteomes" id="UP001164539">
    <property type="component" value="Chromosome 6"/>
</dbReference>
<organism evidence="1 2">
    <name type="scientific">Melia azedarach</name>
    <name type="common">Chinaberry tree</name>
    <dbReference type="NCBI Taxonomy" id="155640"/>
    <lineage>
        <taxon>Eukaryota</taxon>
        <taxon>Viridiplantae</taxon>
        <taxon>Streptophyta</taxon>
        <taxon>Embryophyta</taxon>
        <taxon>Tracheophyta</taxon>
        <taxon>Spermatophyta</taxon>
        <taxon>Magnoliopsida</taxon>
        <taxon>eudicotyledons</taxon>
        <taxon>Gunneridae</taxon>
        <taxon>Pentapetalae</taxon>
        <taxon>rosids</taxon>
        <taxon>malvids</taxon>
        <taxon>Sapindales</taxon>
        <taxon>Meliaceae</taxon>
        <taxon>Melia</taxon>
    </lineage>
</organism>
<protein>
    <submittedName>
        <fullName evidence="1">DNA helicase</fullName>
    </submittedName>
</protein>